<gene>
    <name evidence="2" type="ORF">GCM10010430_44650</name>
</gene>
<organism evidence="2 3">
    <name type="scientific">Kitasatospora cystarginea</name>
    <dbReference type="NCBI Taxonomy" id="58350"/>
    <lineage>
        <taxon>Bacteria</taxon>
        <taxon>Bacillati</taxon>
        <taxon>Actinomycetota</taxon>
        <taxon>Actinomycetes</taxon>
        <taxon>Kitasatosporales</taxon>
        <taxon>Streptomycetaceae</taxon>
        <taxon>Kitasatospora</taxon>
    </lineage>
</organism>
<feature type="region of interest" description="Disordered" evidence="1">
    <location>
        <begin position="33"/>
        <end position="56"/>
    </location>
</feature>
<dbReference type="NCBIfam" id="NF041721">
    <property type="entry name" value="phane_AmcA_1"/>
    <property type="match status" value="1"/>
</dbReference>
<name>A0ABN3EDG3_9ACTN</name>
<evidence type="ECO:0000256" key="1">
    <source>
        <dbReference type="SAM" id="MobiDB-lite"/>
    </source>
</evidence>
<keyword evidence="3" id="KW-1185">Reference proteome</keyword>
<feature type="compositionally biased region" description="Polar residues" evidence="1">
    <location>
        <begin position="37"/>
        <end position="56"/>
    </location>
</feature>
<dbReference type="RefSeq" id="WP_344638236.1">
    <property type="nucleotide sequence ID" value="NZ_BAAATR010000020.1"/>
</dbReference>
<comment type="caution">
    <text evidence="2">The sequence shown here is derived from an EMBL/GenBank/DDBJ whole genome shotgun (WGS) entry which is preliminary data.</text>
</comment>
<proteinExistence type="predicted"/>
<evidence type="ECO:0000313" key="3">
    <source>
        <dbReference type="Proteomes" id="UP001500305"/>
    </source>
</evidence>
<reference evidence="2 3" key="1">
    <citation type="journal article" date="2019" name="Int. J. Syst. Evol. Microbiol.">
        <title>The Global Catalogue of Microorganisms (GCM) 10K type strain sequencing project: providing services to taxonomists for standard genome sequencing and annotation.</title>
        <authorList>
            <consortium name="The Broad Institute Genomics Platform"/>
            <consortium name="The Broad Institute Genome Sequencing Center for Infectious Disease"/>
            <person name="Wu L."/>
            <person name="Ma J."/>
        </authorList>
    </citation>
    <scope>NUCLEOTIDE SEQUENCE [LARGE SCALE GENOMIC DNA]</scope>
    <source>
        <strain evidence="2 3">JCM 7356</strain>
    </source>
</reference>
<dbReference type="Proteomes" id="UP001500305">
    <property type="component" value="Unassembled WGS sequence"/>
</dbReference>
<evidence type="ECO:0000313" key="2">
    <source>
        <dbReference type="EMBL" id="GAA2255885.1"/>
    </source>
</evidence>
<dbReference type="EMBL" id="BAAATR010000020">
    <property type="protein sequence ID" value="GAA2255885.1"/>
    <property type="molecule type" value="Genomic_DNA"/>
</dbReference>
<accession>A0ABN3EDG3</accession>
<protein>
    <submittedName>
        <fullName evidence="2">Uncharacterized protein</fullName>
    </submittedName>
</protein>
<sequence length="56" mass="6120">MTVLELLAATESPVVADLTSSHLAAVAGFDNRPTWDNAGSSFDNRPTWDNWSNKNK</sequence>